<name>A0A5B8IE62_9ACTN</name>
<reference evidence="2 3" key="1">
    <citation type="submission" date="2019-07" db="EMBL/GenBank/DDBJ databases">
        <authorList>
            <person name="Zhu P."/>
        </authorList>
    </citation>
    <scope>NUCLEOTIDE SEQUENCE [LARGE SCALE GENOMIC DNA]</scope>
    <source>
        <strain evidence="2 3">SSL-25</strain>
    </source>
</reference>
<accession>A0A5B8IE62</accession>
<evidence type="ECO:0008006" key="4">
    <source>
        <dbReference type="Google" id="ProtNLM"/>
    </source>
</evidence>
<dbReference type="EMBL" id="CP042266">
    <property type="protein sequence ID" value="QDY76748.1"/>
    <property type="molecule type" value="Genomic_DNA"/>
</dbReference>
<evidence type="ECO:0000313" key="2">
    <source>
        <dbReference type="EMBL" id="QDY76748.1"/>
    </source>
</evidence>
<feature type="compositionally biased region" description="Pro residues" evidence="1">
    <location>
        <begin position="1"/>
        <end position="11"/>
    </location>
</feature>
<dbReference type="AlphaFoldDB" id="A0A5B8IE62"/>
<dbReference type="OrthoDB" id="4870610at2"/>
<gene>
    <name evidence="2" type="ORF">FQU76_09605</name>
</gene>
<keyword evidence="3" id="KW-1185">Reference proteome</keyword>
<evidence type="ECO:0000313" key="3">
    <source>
        <dbReference type="Proteomes" id="UP000320580"/>
    </source>
</evidence>
<evidence type="ECO:0000256" key="1">
    <source>
        <dbReference type="SAM" id="MobiDB-lite"/>
    </source>
</evidence>
<sequence length="347" mass="36543">MNADAPLPPAPSSLHPVAPADPGSGDTHHQVQSAAQLRERGVAGARLAARCRPGGPWQSLLPGVYLLRRGVPTGEERLRGVLLYAGRPVAPRQPAPEPGGRTTAVLTGLAALALHGFTTAPPLRELDLIDVLVPRTRRLRSTGFARIVRAGSVPEPEFVTGLPVAPVARAVADAVAELDDPGAVRLLVSEAVGGGHCDPAALVAELDRARLLRRPPVAGAVDALLSEGRARAEERLYSLVYSYALPDPLWNVDLRLPGGTPLGRVDAYWTEQCVAVLLDVPAGDGAADGTSGGAARREHLERLGVTVIAMTPRELRDEPDRRATAVRTALLAALDRDPPAYVVVLPH</sequence>
<dbReference type="KEGG" id="sqz:FQU76_09605"/>
<proteinExistence type="predicted"/>
<protein>
    <recommendedName>
        <fullName evidence="4">DUF559 domain-containing protein</fullName>
    </recommendedName>
</protein>
<dbReference type="Proteomes" id="UP000320580">
    <property type="component" value="Chromosome"/>
</dbReference>
<organism evidence="2 3">
    <name type="scientific">Streptomyces qinzhouensis</name>
    <dbReference type="NCBI Taxonomy" id="2599401"/>
    <lineage>
        <taxon>Bacteria</taxon>
        <taxon>Bacillati</taxon>
        <taxon>Actinomycetota</taxon>
        <taxon>Actinomycetes</taxon>
        <taxon>Kitasatosporales</taxon>
        <taxon>Streptomycetaceae</taxon>
        <taxon>Streptomyces</taxon>
    </lineage>
</organism>
<feature type="region of interest" description="Disordered" evidence="1">
    <location>
        <begin position="1"/>
        <end position="29"/>
    </location>
</feature>
<dbReference type="RefSeq" id="WP_146480039.1">
    <property type="nucleotide sequence ID" value="NZ_CP042266.1"/>
</dbReference>